<feature type="compositionally biased region" description="Low complexity" evidence="1">
    <location>
        <begin position="57"/>
        <end position="80"/>
    </location>
</feature>
<gene>
    <name evidence="2" type="ORF">L201_002508</name>
</gene>
<dbReference type="GeneID" id="91093180"/>
<dbReference type="AlphaFoldDB" id="A0AAX4JRU4"/>
<proteinExistence type="predicted"/>
<evidence type="ECO:0000256" key="1">
    <source>
        <dbReference type="SAM" id="MobiDB-lite"/>
    </source>
</evidence>
<protein>
    <recommendedName>
        <fullName evidence="4">Nucleoporin NSP1-like C-terminal domain-containing protein</fullName>
    </recommendedName>
</protein>
<dbReference type="Proteomes" id="UP001355207">
    <property type="component" value="Chromosome 3"/>
</dbReference>
<name>A0AAX4JRU4_9TREE</name>
<keyword evidence="3" id="KW-1185">Reference proteome</keyword>
<evidence type="ECO:0000313" key="2">
    <source>
        <dbReference type="EMBL" id="WWC87618.1"/>
    </source>
</evidence>
<dbReference type="EMBL" id="CP144100">
    <property type="protein sequence ID" value="WWC87618.1"/>
    <property type="molecule type" value="Genomic_DNA"/>
</dbReference>
<feature type="compositionally biased region" description="Low complexity" evidence="1">
    <location>
        <begin position="1"/>
        <end position="16"/>
    </location>
</feature>
<organism evidence="2 3">
    <name type="scientific">Kwoniella dendrophila CBS 6074</name>
    <dbReference type="NCBI Taxonomy" id="1295534"/>
    <lineage>
        <taxon>Eukaryota</taxon>
        <taxon>Fungi</taxon>
        <taxon>Dikarya</taxon>
        <taxon>Basidiomycota</taxon>
        <taxon>Agaricomycotina</taxon>
        <taxon>Tremellomycetes</taxon>
        <taxon>Tremellales</taxon>
        <taxon>Cryptococcaceae</taxon>
        <taxon>Kwoniella</taxon>
    </lineage>
</organism>
<dbReference type="RefSeq" id="XP_066074381.1">
    <property type="nucleotide sequence ID" value="XM_066218284.1"/>
</dbReference>
<reference evidence="2 3" key="1">
    <citation type="submission" date="2024-01" db="EMBL/GenBank/DDBJ databases">
        <title>Comparative genomics of Cryptococcus and Kwoniella reveals pathogenesis evolution and contrasting modes of karyotype evolution via chromosome fusion or intercentromeric recombination.</title>
        <authorList>
            <person name="Coelho M.A."/>
            <person name="David-Palma M."/>
            <person name="Shea T."/>
            <person name="Bowers K."/>
            <person name="McGinley-Smith S."/>
            <person name="Mohammad A.W."/>
            <person name="Gnirke A."/>
            <person name="Yurkov A.M."/>
            <person name="Nowrousian M."/>
            <person name="Sun S."/>
            <person name="Cuomo C.A."/>
            <person name="Heitman J."/>
        </authorList>
    </citation>
    <scope>NUCLEOTIDE SEQUENCE [LARGE SCALE GENOMIC DNA]</scope>
    <source>
        <strain evidence="2 3">CBS 6074</strain>
    </source>
</reference>
<accession>A0AAX4JRU4</accession>
<feature type="compositionally biased region" description="Polar residues" evidence="1">
    <location>
        <begin position="20"/>
        <end position="43"/>
    </location>
</feature>
<sequence>MSSPFPIPNISSSPFPFQLPQITQPAGQTSPSPLAPNQNQIGSNGPIFAPSPLSQLISSTINNNNNNNNSSNSNNNSSSAQIQNQIGIGIGSTGLTPSVIGLTPNYGNGITPNTSALLASVGVNLGSTTASNTLSQSKGGQVGNNNNNNDNTKESLIIGLNEIESILNRVESVLLEIREIESRVFGDRKQGDEDKLIALHTEYNQSLQTISTILQISLASSLPNIPCSFSPLSTTATNENENANGINTNQNNDVQTDNINSIQTNLTISDLIKWSEDRASLEFSRKENLKSTSKAILDILKGTSSSFSTLSSNVTTNQR</sequence>
<feature type="region of interest" description="Disordered" evidence="1">
    <location>
        <begin position="1"/>
        <end position="80"/>
    </location>
</feature>
<evidence type="ECO:0000313" key="3">
    <source>
        <dbReference type="Proteomes" id="UP001355207"/>
    </source>
</evidence>
<evidence type="ECO:0008006" key="4">
    <source>
        <dbReference type="Google" id="ProtNLM"/>
    </source>
</evidence>